<keyword evidence="2" id="KW-1185">Reference proteome</keyword>
<reference evidence="1 2" key="1">
    <citation type="journal article" date="2023" name="Plants (Basel)">
        <title>Bridging the Gap: Combining Genomics and Transcriptomics Approaches to Understand Stylosanthes scabra, an Orphan Legume from the Brazilian Caatinga.</title>
        <authorList>
            <person name="Ferreira-Neto J.R.C."/>
            <person name="da Silva M.D."/>
            <person name="Binneck E."/>
            <person name="de Melo N.F."/>
            <person name="da Silva R.H."/>
            <person name="de Melo A.L.T.M."/>
            <person name="Pandolfi V."/>
            <person name="Bustamante F.O."/>
            <person name="Brasileiro-Vidal A.C."/>
            <person name="Benko-Iseppon A.M."/>
        </authorList>
    </citation>
    <scope>NUCLEOTIDE SEQUENCE [LARGE SCALE GENOMIC DNA]</scope>
    <source>
        <tissue evidence="1">Leaves</tissue>
    </source>
</reference>
<dbReference type="EMBL" id="JASCZI010001291">
    <property type="protein sequence ID" value="MED6114696.1"/>
    <property type="molecule type" value="Genomic_DNA"/>
</dbReference>
<accession>A0ABU6QTE0</accession>
<organism evidence="1 2">
    <name type="scientific">Stylosanthes scabra</name>
    <dbReference type="NCBI Taxonomy" id="79078"/>
    <lineage>
        <taxon>Eukaryota</taxon>
        <taxon>Viridiplantae</taxon>
        <taxon>Streptophyta</taxon>
        <taxon>Embryophyta</taxon>
        <taxon>Tracheophyta</taxon>
        <taxon>Spermatophyta</taxon>
        <taxon>Magnoliopsida</taxon>
        <taxon>eudicotyledons</taxon>
        <taxon>Gunneridae</taxon>
        <taxon>Pentapetalae</taxon>
        <taxon>rosids</taxon>
        <taxon>fabids</taxon>
        <taxon>Fabales</taxon>
        <taxon>Fabaceae</taxon>
        <taxon>Papilionoideae</taxon>
        <taxon>50 kb inversion clade</taxon>
        <taxon>dalbergioids sensu lato</taxon>
        <taxon>Dalbergieae</taxon>
        <taxon>Pterocarpus clade</taxon>
        <taxon>Stylosanthes</taxon>
    </lineage>
</organism>
<protein>
    <submittedName>
        <fullName evidence="1">Uncharacterized protein</fullName>
    </submittedName>
</protein>
<feature type="non-terminal residue" evidence="1">
    <location>
        <position position="1"/>
    </location>
</feature>
<sequence length="88" mass="9651">DARASVFTAQATLLATAGCLRNLIRCVCNFCLLAELLVQRVELHVQLPQLLVQPASNSASNILPFLASLHESFASNDFFSLFQTFLNP</sequence>
<name>A0ABU6QTE0_9FABA</name>
<proteinExistence type="predicted"/>
<dbReference type="Proteomes" id="UP001341840">
    <property type="component" value="Unassembled WGS sequence"/>
</dbReference>
<evidence type="ECO:0000313" key="2">
    <source>
        <dbReference type="Proteomes" id="UP001341840"/>
    </source>
</evidence>
<evidence type="ECO:0000313" key="1">
    <source>
        <dbReference type="EMBL" id="MED6114696.1"/>
    </source>
</evidence>
<comment type="caution">
    <text evidence="1">The sequence shown here is derived from an EMBL/GenBank/DDBJ whole genome shotgun (WGS) entry which is preliminary data.</text>
</comment>
<gene>
    <name evidence="1" type="ORF">PIB30_082885</name>
</gene>